<evidence type="ECO:0000313" key="6">
    <source>
        <dbReference type="Proteomes" id="UP001498476"/>
    </source>
</evidence>
<keyword evidence="1" id="KW-0808">Transferase</keyword>
<dbReference type="PANTHER" id="PTHR43792">
    <property type="entry name" value="GNAT FAMILY, PUTATIVE (AFU_ORTHOLOGUE AFUA_3G00765)-RELATED-RELATED"/>
    <property type="match status" value="1"/>
</dbReference>
<keyword evidence="2" id="KW-0012">Acyltransferase</keyword>
<dbReference type="Pfam" id="PF13302">
    <property type="entry name" value="Acetyltransf_3"/>
    <property type="match status" value="1"/>
</dbReference>
<sequence>MAVDEILTSPSPPSEEPGTVLFETERLIIRRYVLSDASFTAAAANHPSIAVNMRNRFPSPYSLADAETFLRGACEPTGTSYPGDSGIFLKPDGDAAPVFIGGLGVIPQKDVYYRTWEIGYWIAAEAAGHGYATEAIRALVRWVFATWPGLNRLEASTFARNAASQKVLKKVGFVEEGRRRGAIEKKGEVLDEVMFGLLRADLK</sequence>
<dbReference type="PANTHER" id="PTHR43792:SF8">
    <property type="entry name" value="[RIBOSOMAL PROTEIN US5]-ALANINE N-ACETYLTRANSFERASE"/>
    <property type="match status" value="1"/>
</dbReference>
<dbReference type="EMBL" id="JAZAVJ010000082">
    <property type="protein sequence ID" value="KAK7415479.1"/>
    <property type="molecule type" value="Genomic_DNA"/>
</dbReference>
<dbReference type="InterPro" id="IPR016181">
    <property type="entry name" value="Acyl_CoA_acyltransferase"/>
</dbReference>
<protein>
    <recommendedName>
        <fullName evidence="4">N-acetyltransferase domain-containing protein</fullName>
    </recommendedName>
</protein>
<accession>A0ABR1H2Y1</accession>
<dbReference type="InterPro" id="IPR051531">
    <property type="entry name" value="N-acetyltransferase"/>
</dbReference>
<proteinExistence type="inferred from homology"/>
<evidence type="ECO:0000313" key="5">
    <source>
        <dbReference type="EMBL" id="KAK7415479.1"/>
    </source>
</evidence>
<comment type="similarity">
    <text evidence="3">Belongs to the acetyltransferase family. RimJ subfamily.</text>
</comment>
<dbReference type="Gene3D" id="3.40.630.30">
    <property type="match status" value="1"/>
</dbReference>
<organism evidence="5 6">
    <name type="scientific">Neonectria punicea</name>
    <dbReference type="NCBI Taxonomy" id="979145"/>
    <lineage>
        <taxon>Eukaryota</taxon>
        <taxon>Fungi</taxon>
        <taxon>Dikarya</taxon>
        <taxon>Ascomycota</taxon>
        <taxon>Pezizomycotina</taxon>
        <taxon>Sordariomycetes</taxon>
        <taxon>Hypocreomycetidae</taxon>
        <taxon>Hypocreales</taxon>
        <taxon>Nectriaceae</taxon>
        <taxon>Neonectria</taxon>
    </lineage>
</organism>
<name>A0ABR1H2Y1_9HYPO</name>
<evidence type="ECO:0000256" key="1">
    <source>
        <dbReference type="ARBA" id="ARBA00022679"/>
    </source>
</evidence>
<evidence type="ECO:0000259" key="4">
    <source>
        <dbReference type="PROSITE" id="PS51186"/>
    </source>
</evidence>
<dbReference type="Proteomes" id="UP001498476">
    <property type="component" value="Unassembled WGS sequence"/>
</dbReference>
<feature type="domain" description="N-acetyltransferase" evidence="4">
    <location>
        <begin position="27"/>
        <end position="196"/>
    </location>
</feature>
<keyword evidence="6" id="KW-1185">Reference proteome</keyword>
<dbReference type="PROSITE" id="PS51186">
    <property type="entry name" value="GNAT"/>
    <property type="match status" value="1"/>
</dbReference>
<evidence type="ECO:0000256" key="2">
    <source>
        <dbReference type="ARBA" id="ARBA00023315"/>
    </source>
</evidence>
<dbReference type="InterPro" id="IPR000182">
    <property type="entry name" value="GNAT_dom"/>
</dbReference>
<gene>
    <name evidence="5" type="ORF">QQX98_005832</name>
</gene>
<evidence type="ECO:0000256" key="3">
    <source>
        <dbReference type="ARBA" id="ARBA00038502"/>
    </source>
</evidence>
<reference evidence="5 6" key="1">
    <citation type="journal article" date="2025" name="Microbiol. Resour. Announc.">
        <title>Draft genome sequences for Neonectria magnoliae and Neonectria punicea, canker pathogens of Liriodendron tulipifera and Acer saccharum in West Virginia.</title>
        <authorList>
            <person name="Petronek H.M."/>
            <person name="Kasson M.T."/>
            <person name="Metheny A.M."/>
            <person name="Stauder C.M."/>
            <person name="Lovett B."/>
            <person name="Lynch S.C."/>
            <person name="Garnas J.R."/>
            <person name="Kasson L.R."/>
            <person name="Stajich J.E."/>
        </authorList>
    </citation>
    <scope>NUCLEOTIDE SEQUENCE [LARGE SCALE GENOMIC DNA]</scope>
    <source>
        <strain evidence="5 6">NRRL 64653</strain>
    </source>
</reference>
<comment type="caution">
    <text evidence="5">The sequence shown here is derived from an EMBL/GenBank/DDBJ whole genome shotgun (WGS) entry which is preliminary data.</text>
</comment>
<dbReference type="SUPFAM" id="SSF55729">
    <property type="entry name" value="Acyl-CoA N-acyltransferases (Nat)"/>
    <property type="match status" value="1"/>
</dbReference>